<dbReference type="AlphaFoldDB" id="A0A0J8GDG9"/>
<dbReference type="Pfam" id="PF00392">
    <property type="entry name" value="GntR"/>
    <property type="match status" value="1"/>
</dbReference>
<dbReference type="InterPro" id="IPR011711">
    <property type="entry name" value="GntR_C"/>
</dbReference>
<accession>A0A0J8GDG9</accession>
<dbReference type="InterPro" id="IPR036390">
    <property type="entry name" value="WH_DNA-bd_sf"/>
</dbReference>
<dbReference type="SUPFAM" id="SSF48008">
    <property type="entry name" value="GntR ligand-binding domain-like"/>
    <property type="match status" value="1"/>
</dbReference>
<keyword evidence="6" id="KW-1185">Reference proteome</keyword>
<keyword evidence="2" id="KW-0238">DNA-binding</keyword>
<dbReference type="GO" id="GO:0003677">
    <property type="term" value="F:DNA binding"/>
    <property type="evidence" value="ECO:0007669"/>
    <property type="project" value="UniProtKB-KW"/>
</dbReference>
<dbReference type="EMBL" id="AZHO01000023">
    <property type="protein sequence ID" value="KMT58833.1"/>
    <property type="molecule type" value="Genomic_DNA"/>
</dbReference>
<evidence type="ECO:0000256" key="1">
    <source>
        <dbReference type="ARBA" id="ARBA00023015"/>
    </source>
</evidence>
<dbReference type="RefSeq" id="WP_007472146.1">
    <property type="nucleotide sequence ID" value="NZ_KQ130617.1"/>
</dbReference>
<evidence type="ECO:0000259" key="4">
    <source>
        <dbReference type="PROSITE" id="PS50949"/>
    </source>
</evidence>
<evidence type="ECO:0000313" key="6">
    <source>
        <dbReference type="Proteomes" id="UP000052258"/>
    </source>
</evidence>
<evidence type="ECO:0000256" key="3">
    <source>
        <dbReference type="ARBA" id="ARBA00023163"/>
    </source>
</evidence>
<proteinExistence type="predicted"/>
<dbReference type="InterPro" id="IPR008920">
    <property type="entry name" value="TF_FadR/GntR_C"/>
</dbReference>
<dbReference type="PRINTS" id="PR00035">
    <property type="entry name" value="HTHGNTR"/>
</dbReference>
<dbReference type="Gene3D" id="1.10.10.10">
    <property type="entry name" value="Winged helix-like DNA-binding domain superfamily/Winged helix DNA-binding domain"/>
    <property type="match status" value="1"/>
</dbReference>
<dbReference type="PROSITE" id="PS50949">
    <property type="entry name" value="HTH_GNTR"/>
    <property type="match status" value="1"/>
</dbReference>
<dbReference type="Gene3D" id="1.20.120.530">
    <property type="entry name" value="GntR ligand-binding domain-like"/>
    <property type="match status" value="1"/>
</dbReference>
<dbReference type="PANTHER" id="PTHR43537">
    <property type="entry name" value="TRANSCRIPTIONAL REGULATOR, GNTR FAMILY"/>
    <property type="match status" value="1"/>
</dbReference>
<dbReference type="Pfam" id="PF07729">
    <property type="entry name" value="FCD"/>
    <property type="match status" value="1"/>
</dbReference>
<feature type="domain" description="HTH gntR-type" evidence="4">
    <location>
        <begin position="8"/>
        <end position="76"/>
    </location>
</feature>
<dbReference type="SUPFAM" id="SSF46785">
    <property type="entry name" value="Winged helix' DNA-binding domain"/>
    <property type="match status" value="1"/>
</dbReference>
<gene>
    <name evidence="5" type="ORF">X560_1869</name>
</gene>
<protein>
    <submittedName>
        <fullName evidence="5">Putative transcription regulator, GntR family protein</fullName>
    </submittedName>
</protein>
<dbReference type="InterPro" id="IPR000524">
    <property type="entry name" value="Tscrpt_reg_HTH_GntR"/>
</dbReference>
<dbReference type="CDD" id="cd07377">
    <property type="entry name" value="WHTH_GntR"/>
    <property type="match status" value="1"/>
</dbReference>
<sequence>MNQKIERTTLSKQVYKWLEEKIRCGEWQVGDKIPSEKQLMEDLEIGRNTLREAVQALSQVGLLEVRQGHGTFVVADSSLHVVLQERVSHSSLLEIFEVRHALEGEIVALACMRRTDEELGMLFSLVKKCQEATDMDSFVEADMALHHQIALCSKNTLLADMYAHLFDKIQMSIMHSALLNEDRLTSHVALIDAISKKDVKKAQHEVDLYISLYKNRISNKGF</sequence>
<dbReference type="SMART" id="SM00345">
    <property type="entry name" value="HTH_GNTR"/>
    <property type="match status" value="1"/>
</dbReference>
<organism evidence="5 6">
    <name type="scientific">Listeria fleischmannii 1991</name>
    <dbReference type="NCBI Taxonomy" id="1430899"/>
    <lineage>
        <taxon>Bacteria</taxon>
        <taxon>Bacillati</taxon>
        <taxon>Bacillota</taxon>
        <taxon>Bacilli</taxon>
        <taxon>Bacillales</taxon>
        <taxon>Listeriaceae</taxon>
        <taxon>Listeria</taxon>
    </lineage>
</organism>
<keyword evidence="3" id="KW-0804">Transcription</keyword>
<comment type="caution">
    <text evidence="5">The sequence shown here is derived from an EMBL/GenBank/DDBJ whole genome shotgun (WGS) entry which is preliminary data.</text>
</comment>
<dbReference type="InterPro" id="IPR036388">
    <property type="entry name" value="WH-like_DNA-bd_sf"/>
</dbReference>
<evidence type="ECO:0000313" key="5">
    <source>
        <dbReference type="EMBL" id="KMT58833.1"/>
    </source>
</evidence>
<dbReference type="PATRIC" id="fig|1430899.3.peg.1909"/>
<dbReference type="SMART" id="SM00895">
    <property type="entry name" value="FCD"/>
    <property type="match status" value="1"/>
</dbReference>
<evidence type="ECO:0000256" key="2">
    <source>
        <dbReference type="ARBA" id="ARBA00023125"/>
    </source>
</evidence>
<name>A0A0J8GDG9_9LIST</name>
<dbReference type="Proteomes" id="UP000052258">
    <property type="component" value="Unassembled WGS sequence"/>
</dbReference>
<reference evidence="5 6" key="1">
    <citation type="journal article" date="2015" name="Genome Biol. Evol.">
        <title>Comparative Genomics of Listeria Sensu Lato: Genus-Wide Differences in Evolutionary Dynamics and the Progressive Gain of Complex, Potentially Pathogenicity-Related Traits through Lateral Gene Transfer.</title>
        <authorList>
            <person name="Chiara M."/>
            <person name="Caruso M."/>
            <person name="D'Erchia A.M."/>
            <person name="Manzari C."/>
            <person name="Fraccalvieri R."/>
            <person name="Goffredo E."/>
            <person name="Latorre L."/>
            <person name="Miccolupo A."/>
            <person name="Padalino I."/>
            <person name="Santagada G."/>
            <person name="Chiocco D."/>
            <person name="Pesole G."/>
            <person name="Horner D.S."/>
            <person name="Parisi A."/>
        </authorList>
    </citation>
    <scope>NUCLEOTIDE SEQUENCE [LARGE SCALE GENOMIC DNA]</scope>
    <source>
        <strain evidence="5 6">1991</strain>
    </source>
</reference>
<dbReference type="PANTHER" id="PTHR43537:SF47">
    <property type="entry name" value="REGULATORY PROTEIN GNTR HTH"/>
    <property type="match status" value="1"/>
</dbReference>
<dbReference type="GO" id="GO:0003700">
    <property type="term" value="F:DNA-binding transcription factor activity"/>
    <property type="evidence" value="ECO:0007669"/>
    <property type="project" value="InterPro"/>
</dbReference>
<dbReference type="OrthoDB" id="9782299at2"/>
<keyword evidence="1" id="KW-0805">Transcription regulation</keyword>